<dbReference type="EMBL" id="CP068148">
    <property type="protein sequence ID" value="QQU54866.1"/>
    <property type="molecule type" value="Genomic_DNA"/>
</dbReference>
<dbReference type="Proteomes" id="UP000595237">
    <property type="component" value="Chromosome"/>
</dbReference>
<name>A0ABX7D3E4_SERLI</name>
<evidence type="ECO:0000313" key="2">
    <source>
        <dbReference type="Proteomes" id="UP000595237"/>
    </source>
</evidence>
<evidence type="ECO:0008006" key="3">
    <source>
        <dbReference type="Google" id="ProtNLM"/>
    </source>
</evidence>
<proteinExistence type="predicted"/>
<organism evidence="1 2">
    <name type="scientific">Serratia liquefaciens</name>
    <dbReference type="NCBI Taxonomy" id="614"/>
    <lineage>
        <taxon>Bacteria</taxon>
        <taxon>Pseudomonadati</taxon>
        <taxon>Pseudomonadota</taxon>
        <taxon>Gammaproteobacteria</taxon>
        <taxon>Enterobacterales</taxon>
        <taxon>Yersiniaceae</taxon>
        <taxon>Serratia</taxon>
    </lineage>
</organism>
<reference evidence="1 2" key="1">
    <citation type="submission" date="2021-01" db="EMBL/GenBank/DDBJ databases">
        <title>FDA dAtabase for Regulatory Grade micrObial Sequences (FDA-ARGOS): Supporting development and validation of Infectious Disease Dx tests.</title>
        <authorList>
            <person name="Blissenbach B."/>
            <person name="Krut O."/>
            <person name="Tallon L."/>
            <person name="Sadzewicz L."/>
            <person name="Zhao X."/>
            <person name="Boylan J."/>
            <person name="Ott S."/>
            <person name="Bowen H."/>
            <person name="Vavikolanu K."/>
            <person name="Mehta A."/>
            <person name="Aluvathingal J."/>
            <person name="Nadendla S."/>
            <person name="Yan Y."/>
            <person name="Sichtig H."/>
        </authorList>
    </citation>
    <scope>NUCLEOTIDE SEQUENCE [LARGE SCALE GENOMIC DNA]</scope>
    <source>
        <strain evidence="1 2">FDAARGOS_1081</strain>
    </source>
</reference>
<accession>A0ABX7D3E4</accession>
<gene>
    <name evidence="1" type="ORF">I6I38_21630</name>
</gene>
<keyword evidence="2" id="KW-1185">Reference proteome</keyword>
<sequence length="68" mass="7549">MKNKKIIILARVKTDQHDFVKPVSCGRFIKMERRIAQACTYTLNNWSGIKAASESHPDGLTQVSDSGG</sequence>
<evidence type="ECO:0000313" key="1">
    <source>
        <dbReference type="EMBL" id="QQU54866.1"/>
    </source>
</evidence>
<protein>
    <recommendedName>
        <fullName evidence="3">Transposase</fullName>
    </recommendedName>
</protein>
<dbReference type="RefSeq" id="WP_201895784.1">
    <property type="nucleotide sequence ID" value="NZ_CP068148.1"/>
</dbReference>